<dbReference type="PROSITE" id="PS51257">
    <property type="entry name" value="PROKAR_LIPOPROTEIN"/>
    <property type="match status" value="1"/>
</dbReference>
<dbReference type="EMBL" id="MLJW01000273">
    <property type="protein sequence ID" value="OIQ91015.1"/>
    <property type="molecule type" value="Genomic_DNA"/>
</dbReference>
<gene>
    <name evidence="1" type="ORF">GALL_270940</name>
</gene>
<dbReference type="PANTHER" id="PTHR37691">
    <property type="entry name" value="BLR3518 PROTEIN"/>
    <property type="match status" value="1"/>
</dbReference>
<proteinExistence type="predicted"/>
<dbReference type="SUPFAM" id="SSF75169">
    <property type="entry name" value="DsrEFH-like"/>
    <property type="match status" value="1"/>
</dbReference>
<organism evidence="1">
    <name type="scientific">mine drainage metagenome</name>
    <dbReference type="NCBI Taxonomy" id="410659"/>
    <lineage>
        <taxon>unclassified sequences</taxon>
        <taxon>metagenomes</taxon>
        <taxon>ecological metagenomes</taxon>
    </lineage>
</organism>
<dbReference type="Gene3D" id="3.40.1260.10">
    <property type="entry name" value="DsrEFH-like"/>
    <property type="match status" value="1"/>
</dbReference>
<dbReference type="InterPro" id="IPR027396">
    <property type="entry name" value="DsrEFH-like"/>
</dbReference>
<accession>A0A1J5RGA8</accession>
<dbReference type="PANTHER" id="PTHR37691:SF1">
    <property type="entry name" value="BLR3518 PROTEIN"/>
    <property type="match status" value="1"/>
</dbReference>
<evidence type="ECO:0000313" key="1">
    <source>
        <dbReference type="EMBL" id="OIQ91015.1"/>
    </source>
</evidence>
<comment type="caution">
    <text evidence="1">The sequence shown here is derived from an EMBL/GenBank/DDBJ whole genome shotgun (WGS) entry which is preliminary data.</text>
</comment>
<sequence length="164" mass="17973">MNTSPFKSALLSLTLALGCTGLAQAANPSMLKDFNFDKPAFIHDLPFAQYKVVMQVSQDDPALWNLAFNNAQNLLDYFGQEKVRIVIVAYGPGLPMLLKDSTVAQRIASLDIEGVEFDACHTTMEGMAKKLGHMPELVPQAMVVPAGVARIMQLEKAEFAYIKP</sequence>
<name>A0A1J5RGA8_9ZZZZ</name>
<reference evidence="1" key="1">
    <citation type="submission" date="2016-10" db="EMBL/GenBank/DDBJ databases">
        <title>Sequence of Gallionella enrichment culture.</title>
        <authorList>
            <person name="Poehlein A."/>
            <person name="Muehling M."/>
            <person name="Daniel R."/>
        </authorList>
    </citation>
    <scope>NUCLEOTIDE SEQUENCE</scope>
</reference>
<dbReference type="AlphaFoldDB" id="A0A1J5RGA8"/>
<protein>
    <submittedName>
        <fullName evidence="1">DsrE/DsrF-like family protein</fullName>
    </submittedName>
</protein>